<accession>A0A366LJ81</accession>
<dbReference type="Gene3D" id="3.40.50.300">
    <property type="entry name" value="P-loop containing nucleotide triphosphate hydrolases"/>
    <property type="match status" value="1"/>
</dbReference>
<keyword evidence="3" id="KW-0547">Nucleotide-binding</keyword>
<sequence>MEITHVSKRYGQVRAVEAVTLAVQPGQIYALLGLNGAGKTTLIRMLLGMIAPTAGTVRVLGADVTGGDRCAWAKVGYLVEAATAYPELTVRENLEVVRRLRRLPGTGGRGTGGGDGRVDDIIERLALTPYADRRARALSLGNLQRLALAKALLDAPALLVLDEPVNGLDPAGVAEIRTLLTELARQHGTTVFLSSHLLAEVARLAGRIGILHHGRLLGEHDAAQLEGLRRRRLRLSTRDDDAAAAVLRAHGYHPEPAAPGTTGVVGTSGGGLLLADERALAGPEQVATVLVHSGTPPTWLLLEEEDLEAYFLRTIGQGTSVSQSAPPPFQAERAGQDGHARAGEAQDA</sequence>
<proteinExistence type="inferred from homology"/>
<keyword evidence="8" id="KW-1185">Reference proteome</keyword>
<evidence type="ECO:0000256" key="4">
    <source>
        <dbReference type="ARBA" id="ARBA00022840"/>
    </source>
</evidence>
<gene>
    <name evidence="7" type="ORF">DP939_43265</name>
</gene>
<evidence type="ECO:0000256" key="5">
    <source>
        <dbReference type="SAM" id="MobiDB-lite"/>
    </source>
</evidence>
<name>A0A366LJ81_9ACTN</name>
<dbReference type="Proteomes" id="UP000253303">
    <property type="component" value="Unassembled WGS sequence"/>
</dbReference>
<dbReference type="EMBL" id="QMEY01000042">
    <property type="protein sequence ID" value="RBQ13948.1"/>
    <property type="molecule type" value="Genomic_DNA"/>
</dbReference>
<dbReference type="InterPro" id="IPR017871">
    <property type="entry name" value="ABC_transporter-like_CS"/>
</dbReference>
<evidence type="ECO:0000313" key="7">
    <source>
        <dbReference type="EMBL" id="RBQ13948.1"/>
    </source>
</evidence>
<evidence type="ECO:0000256" key="2">
    <source>
        <dbReference type="ARBA" id="ARBA00022448"/>
    </source>
</evidence>
<keyword evidence="4 7" id="KW-0067">ATP-binding</keyword>
<dbReference type="SMART" id="SM00382">
    <property type="entry name" value="AAA"/>
    <property type="match status" value="1"/>
</dbReference>
<feature type="region of interest" description="Disordered" evidence="5">
    <location>
        <begin position="319"/>
        <end position="348"/>
    </location>
</feature>
<dbReference type="InterPro" id="IPR027417">
    <property type="entry name" value="P-loop_NTPase"/>
</dbReference>
<reference evidence="7 8" key="1">
    <citation type="submission" date="2018-06" db="EMBL/GenBank/DDBJ databases">
        <title>Sphaerisporangium craniellae sp. nov., isolated from a marine sponge in the South China Sea.</title>
        <authorList>
            <person name="Li L."/>
        </authorList>
    </citation>
    <scope>NUCLEOTIDE SEQUENCE [LARGE SCALE GENOMIC DNA]</scope>
    <source>
        <strain evidence="7 8">LHW63015</strain>
    </source>
</reference>
<dbReference type="GO" id="GO:0016887">
    <property type="term" value="F:ATP hydrolysis activity"/>
    <property type="evidence" value="ECO:0007669"/>
    <property type="project" value="InterPro"/>
</dbReference>
<evidence type="ECO:0000256" key="1">
    <source>
        <dbReference type="ARBA" id="ARBA00005417"/>
    </source>
</evidence>
<dbReference type="SUPFAM" id="SSF52540">
    <property type="entry name" value="P-loop containing nucleoside triphosphate hydrolases"/>
    <property type="match status" value="1"/>
</dbReference>
<dbReference type="Pfam" id="PF00005">
    <property type="entry name" value="ABC_tran"/>
    <property type="match status" value="1"/>
</dbReference>
<dbReference type="PANTHER" id="PTHR43335:SF4">
    <property type="entry name" value="ABC TRANSPORTER, ATP-BINDING PROTEIN"/>
    <property type="match status" value="1"/>
</dbReference>
<dbReference type="PROSITE" id="PS00211">
    <property type="entry name" value="ABC_TRANSPORTER_1"/>
    <property type="match status" value="1"/>
</dbReference>
<dbReference type="AlphaFoldDB" id="A0A366LJ81"/>
<dbReference type="PROSITE" id="PS50893">
    <property type="entry name" value="ABC_TRANSPORTER_2"/>
    <property type="match status" value="1"/>
</dbReference>
<organism evidence="7 8">
    <name type="scientific">Spongiactinospora rosea</name>
    <dbReference type="NCBI Taxonomy" id="2248750"/>
    <lineage>
        <taxon>Bacteria</taxon>
        <taxon>Bacillati</taxon>
        <taxon>Actinomycetota</taxon>
        <taxon>Actinomycetes</taxon>
        <taxon>Streptosporangiales</taxon>
        <taxon>Streptosporangiaceae</taxon>
        <taxon>Spongiactinospora</taxon>
    </lineage>
</organism>
<dbReference type="InterPro" id="IPR003439">
    <property type="entry name" value="ABC_transporter-like_ATP-bd"/>
</dbReference>
<comment type="caution">
    <text evidence="7">The sequence shown here is derived from an EMBL/GenBank/DDBJ whole genome shotgun (WGS) entry which is preliminary data.</text>
</comment>
<dbReference type="OrthoDB" id="3217132at2"/>
<feature type="domain" description="ABC transporter" evidence="6">
    <location>
        <begin position="1"/>
        <end position="238"/>
    </location>
</feature>
<keyword evidence="2" id="KW-0813">Transport</keyword>
<protein>
    <submittedName>
        <fullName evidence="7">ABC transporter ATP-binding protein</fullName>
    </submittedName>
</protein>
<dbReference type="PANTHER" id="PTHR43335">
    <property type="entry name" value="ABC TRANSPORTER, ATP-BINDING PROTEIN"/>
    <property type="match status" value="1"/>
</dbReference>
<comment type="similarity">
    <text evidence="1">Belongs to the ABC transporter superfamily.</text>
</comment>
<dbReference type="GO" id="GO:0005524">
    <property type="term" value="F:ATP binding"/>
    <property type="evidence" value="ECO:0007669"/>
    <property type="project" value="UniProtKB-KW"/>
</dbReference>
<evidence type="ECO:0000313" key="8">
    <source>
        <dbReference type="Proteomes" id="UP000253303"/>
    </source>
</evidence>
<dbReference type="InterPro" id="IPR003593">
    <property type="entry name" value="AAA+_ATPase"/>
</dbReference>
<feature type="compositionally biased region" description="Basic and acidic residues" evidence="5">
    <location>
        <begin position="334"/>
        <end position="348"/>
    </location>
</feature>
<evidence type="ECO:0000259" key="6">
    <source>
        <dbReference type="PROSITE" id="PS50893"/>
    </source>
</evidence>
<evidence type="ECO:0000256" key="3">
    <source>
        <dbReference type="ARBA" id="ARBA00022741"/>
    </source>
</evidence>